<dbReference type="RefSeq" id="WP_343332541.1">
    <property type="nucleotide sequence ID" value="NZ_JAPOHD010000013.1"/>
</dbReference>
<organism evidence="1 2">
    <name type="scientific">Draconibacterium aestuarii</name>
    <dbReference type="NCBI Taxonomy" id="2998507"/>
    <lineage>
        <taxon>Bacteria</taxon>
        <taxon>Pseudomonadati</taxon>
        <taxon>Bacteroidota</taxon>
        <taxon>Bacteroidia</taxon>
        <taxon>Marinilabiliales</taxon>
        <taxon>Prolixibacteraceae</taxon>
        <taxon>Draconibacterium</taxon>
    </lineage>
</organism>
<name>A0A9X3J5R6_9BACT</name>
<protein>
    <submittedName>
        <fullName evidence="1">SEC-C metal-binding domain-containing protein</fullName>
    </submittedName>
</protein>
<dbReference type="AlphaFoldDB" id="A0A9X3J5R6"/>
<dbReference type="Gene3D" id="3.10.450.50">
    <property type="match status" value="1"/>
</dbReference>
<dbReference type="InterPro" id="IPR004027">
    <property type="entry name" value="SEC_C_motif"/>
</dbReference>
<gene>
    <name evidence="1" type="ORF">OU798_07625</name>
</gene>
<dbReference type="Pfam" id="PF02810">
    <property type="entry name" value="SEC-C"/>
    <property type="match status" value="1"/>
</dbReference>
<evidence type="ECO:0000313" key="2">
    <source>
        <dbReference type="Proteomes" id="UP001145087"/>
    </source>
</evidence>
<proteinExistence type="predicted"/>
<reference evidence="1" key="1">
    <citation type="submission" date="2022-11" db="EMBL/GenBank/DDBJ databases">
        <title>Marilongibacter aestuarii gen. nov., sp. nov., isolated from tidal flat sediment.</title>
        <authorList>
            <person name="Jiayan W."/>
        </authorList>
    </citation>
    <scope>NUCLEOTIDE SEQUENCE</scope>
    <source>
        <strain evidence="1">Z1-6</strain>
    </source>
</reference>
<accession>A0A9X3J5R6</accession>
<keyword evidence="2" id="KW-1185">Reference proteome</keyword>
<evidence type="ECO:0000313" key="1">
    <source>
        <dbReference type="EMBL" id="MCY1720207.1"/>
    </source>
</evidence>
<comment type="caution">
    <text evidence="1">The sequence shown here is derived from an EMBL/GenBank/DDBJ whole genome shotgun (WGS) entry which is preliminary data.</text>
</comment>
<dbReference type="SUPFAM" id="SSF103642">
    <property type="entry name" value="Sec-C motif"/>
    <property type="match status" value="1"/>
</dbReference>
<dbReference type="Proteomes" id="UP001145087">
    <property type="component" value="Unassembled WGS sequence"/>
</dbReference>
<sequence>MKKVIAVLPDNDYCLTTPATADKNQWYKAYTVEVVPEERQRPEAGKEHNLPKVGTVMAGVGGRVYRISEIKPTDCCFICGQRGSNRIEKRFYCTRHFKQLTITKPIVATNPLPGRNEPCRCGSNKKYKHCCLAKDRHTPRHYFNSDYKRHEIKPRKTA</sequence>
<dbReference type="EMBL" id="JAPOHD010000013">
    <property type="protein sequence ID" value="MCY1720207.1"/>
    <property type="molecule type" value="Genomic_DNA"/>
</dbReference>